<protein>
    <recommendedName>
        <fullName evidence="3">Antitoxin CcdA</fullName>
    </recommendedName>
</protein>
<evidence type="ECO:0008006" key="3">
    <source>
        <dbReference type="Google" id="ProtNLM"/>
    </source>
</evidence>
<evidence type="ECO:0000313" key="2">
    <source>
        <dbReference type="Proteomes" id="UP001500466"/>
    </source>
</evidence>
<accession>A0ABP9HWB6</accession>
<keyword evidence="2" id="KW-1185">Reference proteome</keyword>
<reference evidence="2" key="1">
    <citation type="journal article" date="2019" name="Int. J. Syst. Evol. Microbiol.">
        <title>The Global Catalogue of Microorganisms (GCM) 10K type strain sequencing project: providing services to taxonomists for standard genome sequencing and annotation.</title>
        <authorList>
            <consortium name="The Broad Institute Genomics Platform"/>
            <consortium name="The Broad Institute Genome Sequencing Center for Infectious Disease"/>
            <person name="Wu L."/>
            <person name="Ma J."/>
        </authorList>
    </citation>
    <scope>NUCLEOTIDE SEQUENCE [LARGE SCALE GENOMIC DNA]</scope>
    <source>
        <strain evidence="2">JCM 17986</strain>
    </source>
</reference>
<proteinExistence type="predicted"/>
<sequence>MTMTTIKVRADVRDDLARVAEQDLGGVTLNTALEHLLTEHRKAAILRSYERLQADPVAWAEYQDELGEWDGVAGDGLRGDG</sequence>
<name>A0ABP9HWB6_9ACTN</name>
<comment type="caution">
    <text evidence="1">The sequence shown here is derived from an EMBL/GenBank/DDBJ whole genome shotgun (WGS) entry which is preliminary data.</text>
</comment>
<dbReference type="RefSeq" id="WP_345678397.1">
    <property type="nucleotide sequence ID" value="NZ_BAABHS010000021.1"/>
</dbReference>
<dbReference type="EMBL" id="BAABHS010000021">
    <property type="protein sequence ID" value="GAA4979523.1"/>
    <property type="molecule type" value="Genomic_DNA"/>
</dbReference>
<dbReference type="Proteomes" id="UP001500466">
    <property type="component" value="Unassembled WGS sequence"/>
</dbReference>
<organism evidence="1 2">
    <name type="scientific">Yinghuangia aomiensis</name>
    <dbReference type="NCBI Taxonomy" id="676205"/>
    <lineage>
        <taxon>Bacteria</taxon>
        <taxon>Bacillati</taxon>
        <taxon>Actinomycetota</taxon>
        <taxon>Actinomycetes</taxon>
        <taxon>Kitasatosporales</taxon>
        <taxon>Streptomycetaceae</taxon>
        <taxon>Yinghuangia</taxon>
    </lineage>
</organism>
<gene>
    <name evidence="1" type="ORF">GCM10023205_55190</name>
</gene>
<evidence type="ECO:0000313" key="1">
    <source>
        <dbReference type="EMBL" id="GAA4979523.1"/>
    </source>
</evidence>